<proteinExistence type="predicted"/>
<name>A0A4R6UPY3_9ACTN</name>
<feature type="signal peptide" evidence="1">
    <location>
        <begin position="1"/>
        <end position="25"/>
    </location>
</feature>
<dbReference type="InterPro" id="IPR017946">
    <property type="entry name" value="PLC-like_Pdiesterase_TIM-brl"/>
</dbReference>
<dbReference type="InterPro" id="IPR030395">
    <property type="entry name" value="GP_PDE_dom"/>
</dbReference>
<evidence type="ECO:0000313" key="4">
    <source>
        <dbReference type="Proteomes" id="UP000295281"/>
    </source>
</evidence>
<dbReference type="Gene3D" id="3.20.20.190">
    <property type="entry name" value="Phosphatidylinositol (PI) phosphodiesterase"/>
    <property type="match status" value="1"/>
</dbReference>
<protein>
    <submittedName>
        <fullName evidence="3">Glycerophosphoryl diester phosphodiesterase</fullName>
    </submittedName>
</protein>
<dbReference type="AlphaFoldDB" id="A0A4R6UPY3"/>
<feature type="domain" description="GP-PDE" evidence="2">
    <location>
        <begin position="35"/>
        <end position="285"/>
    </location>
</feature>
<sequence length="292" mass="32132">MLTRLGLAATVLAAAMVATTGAVSAAPSRPRIPEVTAVAHRGASAYAPENTLAAIDEARARGARVVELDVQRTRDGVPVLIHDTTLTRTTDVEEVFPGRASYRVADFTFAEIRRLDAGSWFDPAYEGERVPTLREGLDRLRRQRLNLLLELKEPARYPGLTEEVAETLDEQRWWTGRRGQGNGHRLVIQSFDHEAVRVSHDLLPHIPHGVLGKVPVGRIPAYAEWADQINPNHTTVDAAYVDAVHAEGLEIYVYTVNDADTMRATIAKGVDGIISDRPDLLLKVIEEETGAR</sequence>
<comment type="caution">
    <text evidence="3">The sequence shown here is derived from an EMBL/GenBank/DDBJ whole genome shotgun (WGS) entry which is preliminary data.</text>
</comment>
<evidence type="ECO:0000256" key="1">
    <source>
        <dbReference type="SAM" id="SignalP"/>
    </source>
</evidence>
<dbReference type="PROSITE" id="PS51704">
    <property type="entry name" value="GP_PDE"/>
    <property type="match status" value="1"/>
</dbReference>
<dbReference type="GO" id="GO:0008081">
    <property type="term" value="F:phosphoric diester hydrolase activity"/>
    <property type="evidence" value="ECO:0007669"/>
    <property type="project" value="InterPro"/>
</dbReference>
<dbReference type="EMBL" id="SNYN01000016">
    <property type="protein sequence ID" value="TDQ49290.1"/>
    <property type="molecule type" value="Genomic_DNA"/>
</dbReference>
<organism evidence="3 4">
    <name type="scientific">Actinorugispora endophytica</name>
    <dbReference type="NCBI Taxonomy" id="1605990"/>
    <lineage>
        <taxon>Bacteria</taxon>
        <taxon>Bacillati</taxon>
        <taxon>Actinomycetota</taxon>
        <taxon>Actinomycetes</taxon>
        <taxon>Streptosporangiales</taxon>
        <taxon>Nocardiopsidaceae</taxon>
        <taxon>Actinorugispora</taxon>
    </lineage>
</organism>
<dbReference type="PROSITE" id="PS50007">
    <property type="entry name" value="PIPLC_X_DOMAIN"/>
    <property type="match status" value="1"/>
</dbReference>
<dbReference type="PANTHER" id="PTHR46211:SF1">
    <property type="entry name" value="GLYCEROPHOSPHODIESTER PHOSPHODIESTERASE, CYTOPLASMIC"/>
    <property type="match status" value="1"/>
</dbReference>
<dbReference type="Proteomes" id="UP000295281">
    <property type="component" value="Unassembled WGS sequence"/>
</dbReference>
<reference evidence="3 4" key="1">
    <citation type="submission" date="2019-03" db="EMBL/GenBank/DDBJ databases">
        <title>Genomic Encyclopedia of Type Strains, Phase IV (KMG-IV): sequencing the most valuable type-strain genomes for metagenomic binning, comparative biology and taxonomic classification.</title>
        <authorList>
            <person name="Goeker M."/>
        </authorList>
    </citation>
    <scope>NUCLEOTIDE SEQUENCE [LARGE SCALE GENOMIC DNA]</scope>
    <source>
        <strain evidence="3 4">DSM 46770</strain>
    </source>
</reference>
<dbReference type="GO" id="GO:0006629">
    <property type="term" value="P:lipid metabolic process"/>
    <property type="evidence" value="ECO:0007669"/>
    <property type="project" value="InterPro"/>
</dbReference>
<evidence type="ECO:0000259" key="2">
    <source>
        <dbReference type="PROSITE" id="PS51704"/>
    </source>
</evidence>
<dbReference type="OrthoDB" id="9758957at2"/>
<dbReference type="Pfam" id="PF03009">
    <property type="entry name" value="GDPD"/>
    <property type="match status" value="1"/>
</dbReference>
<feature type="chain" id="PRO_5020973571" evidence="1">
    <location>
        <begin position="26"/>
        <end position="292"/>
    </location>
</feature>
<evidence type="ECO:0000313" key="3">
    <source>
        <dbReference type="EMBL" id="TDQ49290.1"/>
    </source>
</evidence>
<accession>A0A4R6UPY3</accession>
<dbReference type="RefSeq" id="WP_133742553.1">
    <property type="nucleotide sequence ID" value="NZ_SNYN01000016.1"/>
</dbReference>
<gene>
    <name evidence="3" type="ORF">EV190_11687</name>
</gene>
<dbReference type="PANTHER" id="PTHR46211">
    <property type="entry name" value="GLYCEROPHOSPHORYL DIESTER PHOSPHODIESTERASE"/>
    <property type="match status" value="1"/>
</dbReference>
<dbReference type="SUPFAM" id="SSF51695">
    <property type="entry name" value="PLC-like phosphodiesterases"/>
    <property type="match status" value="1"/>
</dbReference>
<keyword evidence="1" id="KW-0732">Signal</keyword>
<keyword evidence="4" id="KW-1185">Reference proteome</keyword>